<dbReference type="EMBL" id="RDQO01000002">
    <property type="protein sequence ID" value="RMX06479.1"/>
    <property type="molecule type" value="Genomic_DNA"/>
</dbReference>
<dbReference type="GO" id="GO:0003824">
    <property type="term" value="F:catalytic activity"/>
    <property type="evidence" value="ECO:0007669"/>
    <property type="project" value="InterPro"/>
</dbReference>
<feature type="domain" description="HIT" evidence="4">
    <location>
        <begin position="8"/>
        <end position="115"/>
    </location>
</feature>
<dbReference type="InterPro" id="IPR001310">
    <property type="entry name" value="Histidine_triad_HIT"/>
</dbReference>
<name>A0A3M6QV96_9BURK</name>
<dbReference type="Proteomes" id="UP000278006">
    <property type="component" value="Unassembled WGS sequence"/>
</dbReference>
<proteinExistence type="predicted"/>
<evidence type="ECO:0000313" key="5">
    <source>
        <dbReference type="EMBL" id="RMX06479.1"/>
    </source>
</evidence>
<dbReference type="RefSeq" id="WP_122227836.1">
    <property type="nucleotide sequence ID" value="NZ_RDQO01000002.1"/>
</dbReference>
<dbReference type="PROSITE" id="PS51084">
    <property type="entry name" value="HIT_2"/>
    <property type="match status" value="1"/>
</dbReference>
<evidence type="ECO:0000256" key="3">
    <source>
        <dbReference type="PROSITE-ProRule" id="PRU00464"/>
    </source>
</evidence>
<organism evidence="5 6">
    <name type="scientific">Corticibacter populi</name>
    <dbReference type="NCBI Taxonomy" id="1550736"/>
    <lineage>
        <taxon>Bacteria</taxon>
        <taxon>Pseudomonadati</taxon>
        <taxon>Pseudomonadota</taxon>
        <taxon>Betaproteobacteria</taxon>
        <taxon>Burkholderiales</taxon>
        <taxon>Comamonadaceae</taxon>
        <taxon>Corticibacter</taxon>
    </lineage>
</organism>
<gene>
    <name evidence="5" type="ORF">D8I35_08090</name>
</gene>
<dbReference type="PANTHER" id="PTHR46648:SF1">
    <property type="entry name" value="ADENOSINE 5'-MONOPHOSPHORAMIDASE HNT1"/>
    <property type="match status" value="1"/>
</dbReference>
<evidence type="ECO:0000313" key="6">
    <source>
        <dbReference type="Proteomes" id="UP000278006"/>
    </source>
</evidence>
<dbReference type="InterPro" id="IPR036265">
    <property type="entry name" value="HIT-like_sf"/>
</dbReference>
<dbReference type="SUPFAM" id="SSF54197">
    <property type="entry name" value="HIT-like"/>
    <property type="match status" value="1"/>
</dbReference>
<protein>
    <submittedName>
        <fullName evidence="5">HIT domain-containing protein</fullName>
    </submittedName>
</protein>
<comment type="caution">
    <text evidence="5">The sequence shown here is derived from an EMBL/GenBank/DDBJ whole genome shotgun (WGS) entry which is preliminary data.</text>
</comment>
<sequence length="145" mass="15347">MSYDPNNIFAKILRGEAPAVRIYEDADTLAFMDIMPEADGHVLVIPKEPAEDLLALSEAGAQAAIATTRRLTIAVKHAMGASGVRVAQFNGADVGQTVPHCHFHIVPHVPGAPRRNHADAARMADPAALEVIAARIRASLAELAA</sequence>
<dbReference type="Gene3D" id="3.30.428.10">
    <property type="entry name" value="HIT-like"/>
    <property type="match status" value="1"/>
</dbReference>
<dbReference type="Pfam" id="PF01230">
    <property type="entry name" value="HIT"/>
    <property type="match status" value="1"/>
</dbReference>
<dbReference type="OrthoDB" id="9784774at2"/>
<dbReference type="PANTHER" id="PTHR46648">
    <property type="entry name" value="HIT FAMILY PROTEIN 1"/>
    <property type="match status" value="1"/>
</dbReference>
<dbReference type="PRINTS" id="PR00332">
    <property type="entry name" value="HISTRIAD"/>
</dbReference>
<dbReference type="InterPro" id="IPR011146">
    <property type="entry name" value="HIT-like"/>
</dbReference>
<feature type="active site" description="Tele-AMP-histidine intermediate" evidence="1">
    <location>
        <position position="102"/>
    </location>
</feature>
<feature type="short sequence motif" description="Histidine triad motif" evidence="2 3">
    <location>
        <begin position="100"/>
        <end position="104"/>
    </location>
</feature>
<evidence type="ECO:0000256" key="1">
    <source>
        <dbReference type="PIRSR" id="PIRSR601310-1"/>
    </source>
</evidence>
<keyword evidence="6" id="KW-1185">Reference proteome</keyword>
<dbReference type="GO" id="GO:0009117">
    <property type="term" value="P:nucleotide metabolic process"/>
    <property type="evidence" value="ECO:0007669"/>
    <property type="project" value="TreeGrafter"/>
</dbReference>
<accession>A0A3M6QV96</accession>
<evidence type="ECO:0000259" key="4">
    <source>
        <dbReference type="PROSITE" id="PS51084"/>
    </source>
</evidence>
<dbReference type="AlphaFoldDB" id="A0A3M6QV96"/>
<evidence type="ECO:0000256" key="2">
    <source>
        <dbReference type="PIRSR" id="PIRSR601310-3"/>
    </source>
</evidence>
<reference evidence="5 6" key="1">
    <citation type="submission" date="2018-10" db="EMBL/GenBank/DDBJ databases">
        <title>Draft genome of Cortibacter populi DSM10536.</title>
        <authorList>
            <person name="Bernier A.-M."/>
            <person name="Bernard K."/>
        </authorList>
    </citation>
    <scope>NUCLEOTIDE SEQUENCE [LARGE SCALE GENOMIC DNA]</scope>
    <source>
        <strain evidence="5 6">DSM 105136</strain>
    </source>
</reference>